<accession>A0AA35SQB0</accession>
<organism evidence="3 4">
    <name type="scientific">Geodia barretti</name>
    <name type="common">Barrett's horny sponge</name>
    <dbReference type="NCBI Taxonomy" id="519541"/>
    <lineage>
        <taxon>Eukaryota</taxon>
        <taxon>Metazoa</taxon>
        <taxon>Porifera</taxon>
        <taxon>Demospongiae</taxon>
        <taxon>Heteroscleromorpha</taxon>
        <taxon>Tetractinellida</taxon>
        <taxon>Astrophorina</taxon>
        <taxon>Geodiidae</taxon>
        <taxon>Geodia</taxon>
    </lineage>
</organism>
<feature type="compositionally biased region" description="Low complexity" evidence="1">
    <location>
        <begin position="342"/>
        <end position="354"/>
    </location>
</feature>
<feature type="compositionally biased region" description="Basic and acidic residues" evidence="1">
    <location>
        <begin position="747"/>
        <end position="760"/>
    </location>
</feature>
<evidence type="ECO:0000313" key="4">
    <source>
        <dbReference type="Proteomes" id="UP001174909"/>
    </source>
</evidence>
<reference evidence="3" key="1">
    <citation type="submission" date="2023-03" db="EMBL/GenBank/DDBJ databases">
        <authorList>
            <person name="Steffen K."/>
            <person name="Cardenas P."/>
        </authorList>
    </citation>
    <scope>NUCLEOTIDE SEQUENCE</scope>
</reference>
<feature type="compositionally biased region" description="Low complexity" evidence="1">
    <location>
        <begin position="707"/>
        <end position="731"/>
    </location>
</feature>
<feature type="region of interest" description="Disordered" evidence="1">
    <location>
        <begin position="298"/>
        <end position="362"/>
    </location>
</feature>
<sequence length="760" mass="85900">WCSSLPDDSLTPHTLLPAVTSVRQFWRRNDDDEGLLEVLGVPWSVMDRIRANPSHTTEEVKRIAGLQYYLQTLPSASWEMIAGTLWYLEEHTVLEEVRQHLPSTYDPSLTPSNMRAALDTLPANKWEEFGDGLDFPHSKLNQIKSQFTSDEERKVELIRIYHTQHPHPTWEHVSDALYWCGDMYDDQQFRNVLDRLQSMFPTGRNKAKKIYEEEMKRGITERLITKVTMVGTAGSGKSTSLETLTGEEPLAEGERESTPLLKRPVQTEVVFVEGKEVRWRKKTADEKKQYIARILRARAQKLGQPPTQPPTVVREKHNSPKAAESASSPQKSSPVATEETKASATASSMAATASCDQSSDKAPEVTVETLLESSEVEEEFISLINVPSHSLETVFTETCVYIVDSGGQPEFVDAMTVFLGQTSACILVIDLSQPLDHRPNIGYYRRGRAVSKPYRSTRTNEENLKLSMRTMHTFVSKTKGDPLKLLFLGTHRDKLHKCLSETVGDKNKRLKKLIPKKFASQVIWATTEKLIFEMNALKPDHLDKKTAEQIRRYVLEQCRPIKVVLPVRWQAFEEKLRSIAVRLGRMVMSRQECLKVAESLGLAENSFDVALDHFHRVSLMFYFRTILPKTVFVDPQVLLDKVSELVEFMFELRNLDDASEDPNVGEQEKEDHCYSSSVEPPPKRICLTDSSSVGGDMPSVTYEELSEASSNSSSESESAMSSSSWDSMMSAAGEELSEPEEEDESSDNTKPEEKHTPDVG</sequence>
<dbReference type="SUPFAM" id="SSF52540">
    <property type="entry name" value="P-loop containing nucleoside triphosphate hydrolases"/>
    <property type="match status" value="1"/>
</dbReference>
<dbReference type="AlphaFoldDB" id="A0AA35SQB0"/>
<keyword evidence="4" id="KW-1185">Reference proteome</keyword>
<feature type="non-terminal residue" evidence="3">
    <location>
        <position position="760"/>
    </location>
</feature>
<dbReference type="EMBL" id="CASHTH010002687">
    <property type="protein sequence ID" value="CAI8033719.1"/>
    <property type="molecule type" value="Genomic_DNA"/>
</dbReference>
<name>A0AA35SQB0_GEOBA</name>
<feature type="domain" description="Death" evidence="2">
    <location>
        <begin position="111"/>
        <end position="177"/>
    </location>
</feature>
<dbReference type="Gene3D" id="3.40.50.300">
    <property type="entry name" value="P-loop containing nucleotide triphosphate hydrolases"/>
    <property type="match status" value="1"/>
</dbReference>
<proteinExistence type="predicted"/>
<feature type="compositionally biased region" description="Acidic residues" evidence="1">
    <location>
        <begin position="735"/>
        <end position="746"/>
    </location>
</feature>
<dbReference type="PROSITE" id="PS50017">
    <property type="entry name" value="DEATH_DOMAIN"/>
    <property type="match status" value="1"/>
</dbReference>
<evidence type="ECO:0000256" key="1">
    <source>
        <dbReference type="SAM" id="MobiDB-lite"/>
    </source>
</evidence>
<feature type="compositionally biased region" description="Polar residues" evidence="1">
    <location>
        <begin position="325"/>
        <end position="335"/>
    </location>
</feature>
<dbReference type="InterPro" id="IPR000488">
    <property type="entry name" value="Death_dom"/>
</dbReference>
<gene>
    <name evidence="3" type="ORF">GBAR_LOCUS19018</name>
</gene>
<feature type="region of interest" description="Disordered" evidence="1">
    <location>
        <begin position="234"/>
        <end position="258"/>
    </location>
</feature>
<protein>
    <recommendedName>
        <fullName evidence="2">Death domain-containing protein</fullName>
    </recommendedName>
</protein>
<evidence type="ECO:0000259" key="2">
    <source>
        <dbReference type="PROSITE" id="PS50017"/>
    </source>
</evidence>
<feature type="region of interest" description="Disordered" evidence="1">
    <location>
        <begin position="658"/>
        <end position="760"/>
    </location>
</feature>
<dbReference type="InterPro" id="IPR027417">
    <property type="entry name" value="P-loop_NTPase"/>
</dbReference>
<feature type="non-terminal residue" evidence="3">
    <location>
        <position position="1"/>
    </location>
</feature>
<dbReference type="GO" id="GO:0007165">
    <property type="term" value="P:signal transduction"/>
    <property type="evidence" value="ECO:0007669"/>
    <property type="project" value="InterPro"/>
</dbReference>
<dbReference type="Proteomes" id="UP001174909">
    <property type="component" value="Unassembled WGS sequence"/>
</dbReference>
<dbReference type="InterPro" id="IPR011029">
    <property type="entry name" value="DEATH-like_dom_sf"/>
</dbReference>
<evidence type="ECO:0000313" key="3">
    <source>
        <dbReference type="EMBL" id="CAI8033719.1"/>
    </source>
</evidence>
<comment type="caution">
    <text evidence="3">The sequence shown here is derived from an EMBL/GenBank/DDBJ whole genome shotgun (WGS) entry which is preliminary data.</text>
</comment>
<dbReference type="SUPFAM" id="SSF47986">
    <property type="entry name" value="DEATH domain"/>
    <property type="match status" value="1"/>
</dbReference>